<dbReference type="EMBL" id="OCNE01000007">
    <property type="protein sequence ID" value="SOD62808.1"/>
    <property type="molecule type" value="Genomic_DNA"/>
</dbReference>
<organism evidence="3 4">
    <name type="scientific">Streptomyces zhaozhouensis</name>
    <dbReference type="NCBI Taxonomy" id="1300267"/>
    <lineage>
        <taxon>Bacteria</taxon>
        <taxon>Bacillati</taxon>
        <taxon>Actinomycetota</taxon>
        <taxon>Actinomycetes</taxon>
        <taxon>Kitasatosporales</taxon>
        <taxon>Streptomycetaceae</taxon>
        <taxon>Streptomyces</taxon>
    </lineage>
</organism>
<dbReference type="Proteomes" id="UP000219072">
    <property type="component" value="Unassembled WGS sequence"/>
</dbReference>
<dbReference type="PRINTS" id="PR00081">
    <property type="entry name" value="GDHRDH"/>
</dbReference>
<dbReference type="PRINTS" id="PR00080">
    <property type="entry name" value="SDRFAMILY"/>
</dbReference>
<dbReference type="PANTHER" id="PTHR43639">
    <property type="entry name" value="OXIDOREDUCTASE, SHORT-CHAIN DEHYDROGENASE/REDUCTASE FAMILY (AFU_ORTHOLOGUE AFUA_5G02870)"/>
    <property type="match status" value="1"/>
</dbReference>
<dbReference type="OrthoDB" id="3571370at2"/>
<sequence length="265" mass="27640">MSTTPRAGRRIALVTGANRGLGRAVVTALAATGTDAVLTYRSHESEAREVVEAVRAQGATAVALHLDTTRTDTFDDFTDGLRRAVHATWGRDTLDVLVNNAGFSGDTTLGHTTGEELDRLFAVHVKGVYLLTQALATAPEGTAPLLADGGRIINVSSGLARFVTPPYAGYAAMKGAVEVLTRYWAQELGPRGITVNTVAPGPVATDFAGGYLRASEDIQRAMSERTALGRVAHADDIGPAVAALAGEGAGWITAQRVEASGGFRL</sequence>
<keyword evidence="2" id="KW-0560">Oxidoreductase</keyword>
<accession>A0A286DVW7</accession>
<keyword evidence="4" id="KW-1185">Reference proteome</keyword>
<protein>
    <submittedName>
        <fullName evidence="3">NAD(P)-dependent dehydrogenase, short-chain alcohol dehydrogenase family</fullName>
    </submittedName>
</protein>
<dbReference type="RefSeq" id="WP_097231279.1">
    <property type="nucleotide sequence ID" value="NZ_OCNE01000007.1"/>
</dbReference>
<proteinExistence type="inferred from homology"/>
<evidence type="ECO:0000256" key="1">
    <source>
        <dbReference type="ARBA" id="ARBA00006484"/>
    </source>
</evidence>
<comment type="similarity">
    <text evidence="1">Belongs to the short-chain dehydrogenases/reductases (SDR) family.</text>
</comment>
<dbReference type="GO" id="GO:0016491">
    <property type="term" value="F:oxidoreductase activity"/>
    <property type="evidence" value="ECO:0007669"/>
    <property type="project" value="UniProtKB-KW"/>
</dbReference>
<dbReference type="Gene3D" id="3.40.50.720">
    <property type="entry name" value="NAD(P)-binding Rossmann-like Domain"/>
    <property type="match status" value="1"/>
</dbReference>
<dbReference type="PANTHER" id="PTHR43639:SF1">
    <property type="entry name" value="SHORT-CHAIN DEHYDROGENASE_REDUCTASE FAMILY PROTEIN"/>
    <property type="match status" value="1"/>
</dbReference>
<reference evidence="3 4" key="1">
    <citation type="submission" date="2017-09" db="EMBL/GenBank/DDBJ databases">
        <authorList>
            <person name="Ehlers B."/>
            <person name="Leendertz F.H."/>
        </authorList>
    </citation>
    <scope>NUCLEOTIDE SEQUENCE [LARGE SCALE GENOMIC DNA]</scope>
    <source>
        <strain evidence="3 4">CGMCC 4.7095</strain>
    </source>
</reference>
<gene>
    <name evidence="3" type="ORF">SAMN06297387_107182</name>
</gene>
<dbReference type="Pfam" id="PF13561">
    <property type="entry name" value="adh_short_C2"/>
    <property type="match status" value="1"/>
</dbReference>
<dbReference type="SUPFAM" id="SSF51735">
    <property type="entry name" value="NAD(P)-binding Rossmann-fold domains"/>
    <property type="match status" value="1"/>
</dbReference>
<dbReference type="InterPro" id="IPR002347">
    <property type="entry name" value="SDR_fam"/>
</dbReference>
<dbReference type="AlphaFoldDB" id="A0A286DVW7"/>
<evidence type="ECO:0000313" key="4">
    <source>
        <dbReference type="Proteomes" id="UP000219072"/>
    </source>
</evidence>
<evidence type="ECO:0000256" key="2">
    <source>
        <dbReference type="ARBA" id="ARBA00023002"/>
    </source>
</evidence>
<dbReference type="InterPro" id="IPR036291">
    <property type="entry name" value="NAD(P)-bd_dom_sf"/>
</dbReference>
<evidence type="ECO:0000313" key="3">
    <source>
        <dbReference type="EMBL" id="SOD62808.1"/>
    </source>
</evidence>
<name>A0A286DVW7_9ACTN</name>